<name>A0AAE0FJ95_9CHLO</name>
<evidence type="ECO:0008006" key="4">
    <source>
        <dbReference type="Google" id="ProtNLM"/>
    </source>
</evidence>
<evidence type="ECO:0000313" key="3">
    <source>
        <dbReference type="Proteomes" id="UP001190700"/>
    </source>
</evidence>
<evidence type="ECO:0000313" key="2">
    <source>
        <dbReference type="EMBL" id="KAK3260061.1"/>
    </source>
</evidence>
<dbReference type="EMBL" id="LGRX02018245">
    <property type="protein sequence ID" value="KAK3260061.1"/>
    <property type="molecule type" value="Genomic_DNA"/>
</dbReference>
<protein>
    <recommendedName>
        <fullName evidence="4">Right handed beta helix domain-containing protein</fullName>
    </recommendedName>
</protein>
<feature type="region of interest" description="Disordered" evidence="1">
    <location>
        <begin position="198"/>
        <end position="225"/>
    </location>
</feature>
<feature type="compositionally biased region" description="Pro residues" evidence="1">
    <location>
        <begin position="198"/>
        <end position="224"/>
    </location>
</feature>
<reference evidence="2 3" key="1">
    <citation type="journal article" date="2015" name="Genome Biol. Evol.">
        <title>Comparative Genomics of a Bacterivorous Green Alga Reveals Evolutionary Causalities and Consequences of Phago-Mixotrophic Mode of Nutrition.</title>
        <authorList>
            <person name="Burns J.A."/>
            <person name="Paasch A."/>
            <person name="Narechania A."/>
            <person name="Kim E."/>
        </authorList>
    </citation>
    <scope>NUCLEOTIDE SEQUENCE [LARGE SCALE GENOMIC DNA]</scope>
    <source>
        <strain evidence="2 3">PLY_AMNH</strain>
    </source>
</reference>
<dbReference type="InterPro" id="IPR011050">
    <property type="entry name" value="Pectin_lyase_fold/virulence"/>
</dbReference>
<evidence type="ECO:0000256" key="1">
    <source>
        <dbReference type="SAM" id="MobiDB-lite"/>
    </source>
</evidence>
<organism evidence="2 3">
    <name type="scientific">Cymbomonas tetramitiformis</name>
    <dbReference type="NCBI Taxonomy" id="36881"/>
    <lineage>
        <taxon>Eukaryota</taxon>
        <taxon>Viridiplantae</taxon>
        <taxon>Chlorophyta</taxon>
        <taxon>Pyramimonadophyceae</taxon>
        <taxon>Pyramimonadales</taxon>
        <taxon>Pyramimonadaceae</taxon>
        <taxon>Cymbomonas</taxon>
    </lineage>
</organism>
<proteinExistence type="predicted"/>
<comment type="caution">
    <text evidence="2">The sequence shown here is derived from an EMBL/GenBank/DDBJ whole genome shotgun (WGS) entry which is preliminary data.</text>
</comment>
<keyword evidence="3" id="KW-1185">Reference proteome</keyword>
<dbReference type="SUPFAM" id="SSF51126">
    <property type="entry name" value="Pectin lyase-like"/>
    <property type="match status" value="1"/>
</dbReference>
<dbReference type="Proteomes" id="UP001190700">
    <property type="component" value="Unassembled WGS sequence"/>
</dbReference>
<sequence length="535" mass="56078">MEHLLGNDDASRGKIRETAKARSTRRMLTESYVEDECPWLNSTTEIRLLLCNDGTNCKTDIEGWSCCTERGGRAKCPLEMPVMCAKANECSDGTDYCCDEDAVLCSGSRPCYPGCSDFSVQAETSCAAPTLWTDAWEQTCNDYLTRELCTTEGGYGSGWDETVRMSATFSDLADEDGNTALEACCTCGGGLYAPPPPPQPHPCPPPPPPSPPAPPPLPAAPPVPLDGATATLTNAAFASPQLVGAMQDSSTAVIILETDVALDESLPTIRRALHITGECIDGEKARHCEISGRNTFRIFSISQGGDIHLRSLALRYGFADASSPLGAFGGAVYIAEGGNFTANDCELSRSSATEGGAVYADGGRVALRHTTFAYNQANTDGSAIVASNGSVVWIDAGVVSNGTAGDECAVYVHTNSTLMITASNIVGNAGYAGTVCAVGWSVVTVSNGTQVRGNYVDSYAAGLMLKDHSQGVLSGASAVSSNIAGLDGPGGIGLYSQSQFRIFDRSNVSDNSATKFGVFLLATPHAYPITLRSRI</sequence>
<gene>
    <name evidence="2" type="ORF">CYMTET_30967</name>
</gene>
<dbReference type="AlphaFoldDB" id="A0AAE0FJ95"/>
<accession>A0AAE0FJ95</accession>